<protein>
    <submittedName>
        <fullName evidence="1">Uncharacterized protein DUF4279</fullName>
    </submittedName>
</protein>
<reference evidence="1 2" key="1">
    <citation type="submission" date="2018-10" db="EMBL/GenBank/DDBJ databases">
        <title>Sequencing the genomes of 1000 actinobacteria strains.</title>
        <authorList>
            <person name="Klenk H.-P."/>
        </authorList>
    </citation>
    <scope>NUCLEOTIDE SEQUENCE [LARGE SCALE GENOMIC DNA]</scope>
    <source>
        <strain evidence="1 2">DSM 43911</strain>
    </source>
</reference>
<sequence length="142" mass="15262">MTEPARPYRWRVCLGVRSSGPTVDDITARLGTGTGTSVAGRRWPHVWEADSGLPPDAELEDHLVALARRFHDRVPAVAELARQADCQVALEAVVHLDPRGEDDPVPAMWTPPEVTAFAAACGIGVDIAAYLECGPDRGPEDV</sequence>
<proteinExistence type="predicted"/>
<dbReference type="OrthoDB" id="1822491at2"/>
<evidence type="ECO:0000313" key="1">
    <source>
        <dbReference type="EMBL" id="RKT74870.1"/>
    </source>
</evidence>
<name>A0A495XK90_9PSEU</name>
<dbReference type="Proteomes" id="UP000272729">
    <property type="component" value="Unassembled WGS sequence"/>
</dbReference>
<dbReference type="RefSeq" id="WP_121229981.1">
    <property type="nucleotide sequence ID" value="NZ_JBIUBA010000025.1"/>
</dbReference>
<accession>A0A495XK90</accession>
<organism evidence="1 2">
    <name type="scientific">Saccharothrix variisporea</name>
    <dbReference type="NCBI Taxonomy" id="543527"/>
    <lineage>
        <taxon>Bacteria</taxon>
        <taxon>Bacillati</taxon>
        <taxon>Actinomycetota</taxon>
        <taxon>Actinomycetes</taxon>
        <taxon>Pseudonocardiales</taxon>
        <taxon>Pseudonocardiaceae</taxon>
        <taxon>Saccharothrix</taxon>
    </lineage>
</organism>
<evidence type="ECO:0000313" key="2">
    <source>
        <dbReference type="Proteomes" id="UP000272729"/>
    </source>
</evidence>
<keyword evidence="2" id="KW-1185">Reference proteome</keyword>
<comment type="caution">
    <text evidence="1">The sequence shown here is derived from an EMBL/GenBank/DDBJ whole genome shotgun (WGS) entry which is preliminary data.</text>
</comment>
<gene>
    <name evidence="1" type="ORF">DFJ66_8244</name>
</gene>
<dbReference type="AlphaFoldDB" id="A0A495XK90"/>
<dbReference type="EMBL" id="RBXR01000001">
    <property type="protein sequence ID" value="RKT74870.1"/>
    <property type="molecule type" value="Genomic_DNA"/>
</dbReference>